<dbReference type="Proteomes" id="UP000245905">
    <property type="component" value="Unassembled WGS sequence"/>
</dbReference>
<comment type="caution">
    <text evidence="2">The sequence shown here is derived from an EMBL/GenBank/DDBJ whole genome shotgun (WGS) entry which is preliminary data.</text>
</comment>
<feature type="coiled-coil region" evidence="1">
    <location>
        <begin position="66"/>
        <end position="100"/>
    </location>
</feature>
<protein>
    <submittedName>
        <fullName evidence="2">FlgN protein</fullName>
    </submittedName>
</protein>
<proteinExistence type="predicted"/>
<reference evidence="2 3" key="1">
    <citation type="submission" date="2014-09" db="EMBL/GenBank/DDBJ databases">
        <title>Butyrate-producing bacteria isolated from human gut.</title>
        <authorList>
            <person name="Zhang Q."/>
            <person name="Zhao L."/>
        </authorList>
    </citation>
    <scope>NUCLEOTIDE SEQUENCE [LARGE SCALE GENOMIC DNA]</scope>
    <source>
        <strain evidence="2 3">R22</strain>
    </source>
</reference>
<name>A0A2U2EJP2_9FIRM</name>
<evidence type="ECO:0000256" key="1">
    <source>
        <dbReference type="SAM" id="Coils"/>
    </source>
</evidence>
<keyword evidence="1" id="KW-0175">Coiled coil</keyword>
<evidence type="ECO:0000313" key="3">
    <source>
        <dbReference type="Proteomes" id="UP000245905"/>
    </source>
</evidence>
<sequence length="158" mass="18510">MEQTYIAIMIQSLEKKEQVLDKIIELDTVQKNQLEDPNLTPDDFDDVVEQKSKLIEQLDNLDSGFEKLFERVKEELEGNKEAHKEEIRIMQDHIRNITDKSVKIKSQEARNKALMTNKFNGIKKQARQVRKGTNVASKYYQSMTKTGYVDPQFMDNKK</sequence>
<dbReference type="EMBL" id="JRFS01000004">
    <property type="protein sequence ID" value="PWE84529.1"/>
    <property type="molecule type" value="Genomic_DNA"/>
</dbReference>
<dbReference type="AlphaFoldDB" id="A0A2U2EJP2"/>
<accession>A0A2U2EJP2</accession>
<evidence type="ECO:0000313" key="2">
    <source>
        <dbReference type="EMBL" id="PWE84529.1"/>
    </source>
</evidence>
<dbReference type="RefSeq" id="WP_109257420.1">
    <property type="nucleotide sequence ID" value="NZ_DAWCLC010000062.1"/>
</dbReference>
<organism evidence="2 3">
    <name type="scientific">Agathobacter rectalis</name>
    <dbReference type="NCBI Taxonomy" id="39491"/>
    <lineage>
        <taxon>Bacteria</taxon>
        <taxon>Bacillati</taxon>
        <taxon>Bacillota</taxon>
        <taxon>Clostridia</taxon>
        <taxon>Lachnospirales</taxon>
        <taxon>Lachnospiraceae</taxon>
        <taxon>Agathobacter</taxon>
    </lineage>
</organism>
<gene>
    <name evidence="2" type="ORF">LD38_04025</name>
</gene>